<reference evidence="2 3" key="1">
    <citation type="submission" date="2017-06" db="EMBL/GenBank/DDBJ databases">
        <title>A platform for efficient transgenesis in Macrostomum lignano, a flatworm model organism for stem cell research.</title>
        <authorList>
            <person name="Berezikov E."/>
        </authorList>
    </citation>
    <scope>NUCLEOTIDE SEQUENCE [LARGE SCALE GENOMIC DNA]</scope>
    <source>
        <strain evidence="2">DV1</strain>
        <tissue evidence="2">Whole organism</tissue>
    </source>
</reference>
<organism evidence="2 3">
    <name type="scientific">Macrostomum lignano</name>
    <dbReference type="NCBI Taxonomy" id="282301"/>
    <lineage>
        <taxon>Eukaryota</taxon>
        <taxon>Metazoa</taxon>
        <taxon>Spiralia</taxon>
        <taxon>Lophotrochozoa</taxon>
        <taxon>Platyhelminthes</taxon>
        <taxon>Rhabditophora</taxon>
        <taxon>Macrostomorpha</taxon>
        <taxon>Macrostomida</taxon>
        <taxon>Macrostomidae</taxon>
        <taxon>Macrostomum</taxon>
    </lineage>
</organism>
<keyword evidence="1" id="KW-1133">Transmembrane helix</keyword>
<feature type="transmembrane region" description="Helical" evidence="1">
    <location>
        <begin position="67"/>
        <end position="89"/>
    </location>
</feature>
<name>A0A267ECH7_9PLAT</name>
<evidence type="ECO:0000313" key="3">
    <source>
        <dbReference type="Proteomes" id="UP000215902"/>
    </source>
</evidence>
<dbReference type="Proteomes" id="UP000215902">
    <property type="component" value="Unassembled WGS sequence"/>
</dbReference>
<evidence type="ECO:0000313" key="2">
    <source>
        <dbReference type="EMBL" id="PAA58509.1"/>
    </source>
</evidence>
<evidence type="ECO:0000256" key="1">
    <source>
        <dbReference type="SAM" id="Phobius"/>
    </source>
</evidence>
<sequence length="120" mass="12685">MGTEMSSKDLHSKQLPSRQAHLFRRRISSLVFGIALLASTGLVAGATAARAMQCPASVDCPGQRGRLHFALMLSGSALFIGSLAGLLILRYIVFGALPPADDTAEFEHLSECDTPTGELA</sequence>
<keyword evidence="3" id="KW-1185">Reference proteome</keyword>
<protein>
    <submittedName>
        <fullName evidence="2">Uncharacterized protein</fullName>
    </submittedName>
</protein>
<proteinExistence type="predicted"/>
<comment type="caution">
    <text evidence="2">The sequence shown here is derived from an EMBL/GenBank/DDBJ whole genome shotgun (WGS) entry which is preliminary data.</text>
</comment>
<accession>A0A267ECH7</accession>
<keyword evidence="1" id="KW-0812">Transmembrane</keyword>
<dbReference type="EMBL" id="NIVC01002366">
    <property type="protein sequence ID" value="PAA58509.1"/>
    <property type="molecule type" value="Genomic_DNA"/>
</dbReference>
<dbReference type="AlphaFoldDB" id="A0A267ECH7"/>
<keyword evidence="1" id="KW-0472">Membrane</keyword>
<gene>
    <name evidence="2" type="ORF">BOX15_Mlig031246g1</name>
</gene>